<proteinExistence type="predicted"/>
<keyword evidence="1" id="KW-0732">Signal</keyword>
<protein>
    <submittedName>
        <fullName evidence="2">Uncharacterized protein</fullName>
    </submittedName>
</protein>
<sequence length="180" mass="18569">MMTKTPSPLVRGALMLAALAAPAAATAQTSSCLTPREGEAVLLYLAPDLLAQATRTCAPVLGASAYLRRNPDLGRRYIDASADAWPTARAGIAKVAGPDVAPLLDSAFAAPAVSSLVAPLVAQEIKAADCPQIDRILSLVAPLPPQNIAGIAVAFLQLANDRDRKAGRRSPLPICVNGAR</sequence>
<dbReference type="AlphaFoldDB" id="A0A3D0WA26"/>
<reference evidence="2 3" key="1">
    <citation type="journal article" date="2018" name="Nat. Biotechnol.">
        <title>A standardized bacterial taxonomy based on genome phylogeny substantially revises the tree of life.</title>
        <authorList>
            <person name="Parks D.H."/>
            <person name="Chuvochina M."/>
            <person name="Waite D.W."/>
            <person name="Rinke C."/>
            <person name="Skarshewski A."/>
            <person name="Chaumeil P.A."/>
            <person name="Hugenholtz P."/>
        </authorList>
    </citation>
    <scope>NUCLEOTIDE SEQUENCE [LARGE SCALE GENOMIC DNA]</scope>
    <source>
        <strain evidence="2">UBA9015</strain>
    </source>
</reference>
<feature type="chain" id="PRO_5017647348" evidence="1">
    <location>
        <begin position="28"/>
        <end position="180"/>
    </location>
</feature>
<feature type="signal peptide" evidence="1">
    <location>
        <begin position="1"/>
        <end position="27"/>
    </location>
</feature>
<evidence type="ECO:0000256" key="1">
    <source>
        <dbReference type="SAM" id="SignalP"/>
    </source>
</evidence>
<accession>A0A3D0WA26</accession>
<dbReference type="Proteomes" id="UP000262699">
    <property type="component" value="Unassembled WGS sequence"/>
</dbReference>
<evidence type="ECO:0000313" key="2">
    <source>
        <dbReference type="EMBL" id="HCB75571.1"/>
    </source>
</evidence>
<name>A0A3D0WA26_9SPHN</name>
<dbReference type="EMBL" id="DOYJ01000150">
    <property type="protein sequence ID" value="HCB75571.1"/>
    <property type="molecule type" value="Genomic_DNA"/>
</dbReference>
<comment type="caution">
    <text evidence="2">The sequence shown here is derived from an EMBL/GenBank/DDBJ whole genome shotgun (WGS) entry which is preliminary data.</text>
</comment>
<organism evidence="2 3">
    <name type="scientific">Sphingomonas bacterium</name>
    <dbReference type="NCBI Taxonomy" id="1895847"/>
    <lineage>
        <taxon>Bacteria</taxon>
        <taxon>Pseudomonadati</taxon>
        <taxon>Pseudomonadota</taxon>
        <taxon>Alphaproteobacteria</taxon>
        <taxon>Sphingomonadales</taxon>
        <taxon>Sphingomonadaceae</taxon>
        <taxon>Sphingomonas</taxon>
    </lineage>
</organism>
<evidence type="ECO:0000313" key="3">
    <source>
        <dbReference type="Proteomes" id="UP000262699"/>
    </source>
</evidence>
<gene>
    <name evidence="2" type="ORF">DEP91_05270</name>
</gene>